<evidence type="ECO:0000313" key="9">
    <source>
        <dbReference type="EMBL" id="CDO18198.1"/>
    </source>
</evidence>
<evidence type="ECO:0000256" key="4">
    <source>
        <dbReference type="ARBA" id="ARBA00022692"/>
    </source>
</evidence>
<feature type="transmembrane region" description="Helical" evidence="7">
    <location>
        <begin position="33"/>
        <end position="52"/>
    </location>
</feature>
<evidence type="ECO:0000256" key="6">
    <source>
        <dbReference type="ARBA" id="ARBA00023136"/>
    </source>
</evidence>
<dbReference type="SUPFAM" id="SSF103481">
    <property type="entry name" value="Multidrug resistance efflux transporter EmrE"/>
    <property type="match status" value="2"/>
</dbReference>
<feature type="transmembrane region" description="Helical" evidence="7">
    <location>
        <begin position="7"/>
        <end position="27"/>
    </location>
</feature>
<dbReference type="InterPro" id="IPR051258">
    <property type="entry name" value="Diverse_Substrate_Transporter"/>
</dbReference>
<feature type="transmembrane region" description="Helical" evidence="7">
    <location>
        <begin position="119"/>
        <end position="137"/>
    </location>
</feature>
<dbReference type="PANTHER" id="PTHR42920">
    <property type="entry name" value="OS03G0707200 PROTEIN-RELATED"/>
    <property type="match status" value="1"/>
</dbReference>
<evidence type="ECO:0000256" key="7">
    <source>
        <dbReference type="SAM" id="Phobius"/>
    </source>
</evidence>
<feature type="domain" description="EamA" evidence="8">
    <location>
        <begin position="145"/>
        <end position="279"/>
    </location>
</feature>
<reference evidence="9 10" key="2">
    <citation type="submission" date="2014-05" db="EMBL/GenBank/DDBJ databases">
        <title>Genome sequence of Streptococcus gallolyticus.</title>
        <authorList>
            <person name="Del Campo R."/>
        </authorList>
    </citation>
    <scope>NUCLEOTIDE SEQUENCE [LARGE SCALE GENOMIC DNA]</scope>
    <source>
        <strain evidence="9 10">LMG17956</strain>
    </source>
</reference>
<dbReference type="Pfam" id="PF00892">
    <property type="entry name" value="EamA"/>
    <property type="match status" value="2"/>
</dbReference>
<evidence type="ECO:0000256" key="1">
    <source>
        <dbReference type="ARBA" id="ARBA00004651"/>
    </source>
</evidence>
<comment type="subcellular location">
    <subcellularLocation>
        <location evidence="1">Cell membrane</location>
        <topology evidence="1">Multi-pass membrane protein</topology>
    </subcellularLocation>
</comment>
<evidence type="ECO:0000259" key="8">
    <source>
        <dbReference type="Pfam" id="PF00892"/>
    </source>
</evidence>
<dbReference type="EMBL" id="CCBC010000174">
    <property type="protein sequence ID" value="CDO18198.1"/>
    <property type="molecule type" value="Genomic_DNA"/>
</dbReference>
<dbReference type="PANTHER" id="PTHR42920:SF5">
    <property type="entry name" value="EAMA DOMAIN-CONTAINING PROTEIN"/>
    <property type="match status" value="1"/>
</dbReference>
<feature type="transmembrane region" description="Helical" evidence="7">
    <location>
        <begin position="236"/>
        <end position="256"/>
    </location>
</feature>
<gene>
    <name evidence="9" type="ORF">BN963_SGAL_01396</name>
</gene>
<dbReference type="AlphaFoldDB" id="A0A060RHK6"/>
<dbReference type="InterPro" id="IPR037185">
    <property type="entry name" value="EmrE-like"/>
</dbReference>
<keyword evidence="4 7" id="KW-0812">Transmembrane</keyword>
<name>A0A060RHK6_9STRE</name>
<dbReference type="Proteomes" id="UP000027584">
    <property type="component" value="Unassembled WGS sequence"/>
</dbReference>
<feature type="domain" description="EamA" evidence="8">
    <location>
        <begin position="11"/>
        <end position="136"/>
    </location>
</feature>
<accession>A0A060RHK6</accession>
<dbReference type="InterPro" id="IPR000620">
    <property type="entry name" value="EamA_dom"/>
</dbReference>
<feature type="transmembrane region" description="Helical" evidence="7">
    <location>
        <begin position="262"/>
        <end position="280"/>
    </location>
</feature>
<keyword evidence="5 7" id="KW-1133">Transmembrane helix</keyword>
<feature type="transmembrane region" description="Helical" evidence="7">
    <location>
        <begin position="175"/>
        <end position="194"/>
    </location>
</feature>
<reference evidence="9 10" key="1">
    <citation type="submission" date="2014-02" db="EMBL/GenBank/DDBJ databases">
        <authorList>
            <person name="Manrique M."/>
        </authorList>
    </citation>
    <scope>NUCLEOTIDE SEQUENCE [LARGE SCALE GENOMIC DNA]</scope>
    <source>
        <strain evidence="9 10">LMG17956</strain>
    </source>
</reference>
<organism evidence="9 10">
    <name type="scientific">Streptococcus gallolyticus</name>
    <dbReference type="NCBI Taxonomy" id="315405"/>
    <lineage>
        <taxon>Bacteria</taxon>
        <taxon>Bacillati</taxon>
        <taxon>Bacillota</taxon>
        <taxon>Bacilli</taxon>
        <taxon>Lactobacillales</taxon>
        <taxon>Streptococcaceae</taxon>
        <taxon>Streptococcus</taxon>
    </lineage>
</organism>
<keyword evidence="6 7" id="KW-0472">Membrane</keyword>
<evidence type="ECO:0000313" key="10">
    <source>
        <dbReference type="Proteomes" id="UP000027584"/>
    </source>
</evidence>
<evidence type="ECO:0000256" key="3">
    <source>
        <dbReference type="ARBA" id="ARBA00022475"/>
    </source>
</evidence>
<sequence length="297" mass="32533">MIQKYAKLFSASVPLAWGMSYLFMALGASEIPAIELVALRCGLAFLALVLIFNRHLKKTFSWELMGYSAFAGTLLFAVFYFLIVGVIDTSASTAGFLASTTVVIVPIIRATWTRKLPDLKTIIAIFIVLLGLFLLTGADLSQLNFGAVMCLASAALYAIYIILSKCFVEKVDAMSLGIWQLGFSSLYALVGTLLLETPVLPHTGKVWMAILGLALVCSAYGWVMQTVVQSYISAEFTSIMFSLEPIFTAIFAFLFFGERLAGLSYLGTLLIFLGVLIVIYQPKKDKQSILLQGKVNY</sequence>
<keyword evidence="3" id="KW-1003">Cell membrane</keyword>
<feature type="transmembrane region" description="Helical" evidence="7">
    <location>
        <begin position="143"/>
        <end position="163"/>
    </location>
</feature>
<proteinExistence type="inferred from homology"/>
<comment type="similarity">
    <text evidence="2">Belongs to the EamA transporter family.</text>
</comment>
<feature type="transmembrane region" description="Helical" evidence="7">
    <location>
        <begin position="93"/>
        <end position="112"/>
    </location>
</feature>
<feature type="transmembrane region" description="Helical" evidence="7">
    <location>
        <begin position="64"/>
        <end position="87"/>
    </location>
</feature>
<evidence type="ECO:0000256" key="5">
    <source>
        <dbReference type="ARBA" id="ARBA00022989"/>
    </source>
</evidence>
<protein>
    <submittedName>
        <fullName evidence="9">Membrane protein</fullName>
    </submittedName>
</protein>
<dbReference type="GO" id="GO:0005886">
    <property type="term" value="C:plasma membrane"/>
    <property type="evidence" value="ECO:0007669"/>
    <property type="project" value="UniProtKB-SubCell"/>
</dbReference>
<evidence type="ECO:0000256" key="2">
    <source>
        <dbReference type="ARBA" id="ARBA00007362"/>
    </source>
</evidence>
<feature type="transmembrane region" description="Helical" evidence="7">
    <location>
        <begin position="206"/>
        <end position="224"/>
    </location>
</feature>
<comment type="caution">
    <text evidence="9">The sequence shown here is derived from an EMBL/GenBank/DDBJ whole genome shotgun (WGS) entry which is preliminary data.</text>
</comment>